<dbReference type="Proteomes" id="UP001515943">
    <property type="component" value="Unassembled WGS sequence"/>
</dbReference>
<comment type="caution">
    <text evidence="2">The sequence shown here is derived from an EMBL/GenBank/DDBJ whole genome shotgun (WGS) entry which is preliminary data.</text>
</comment>
<dbReference type="RefSeq" id="WP_167977838.1">
    <property type="nucleotide sequence ID" value="NZ_VSRL01000159.1"/>
</dbReference>
<keyword evidence="3" id="KW-1185">Reference proteome</keyword>
<evidence type="ECO:0008006" key="4">
    <source>
        <dbReference type="Google" id="ProtNLM"/>
    </source>
</evidence>
<feature type="signal peptide" evidence="1">
    <location>
        <begin position="1"/>
        <end position="25"/>
    </location>
</feature>
<gene>
    <name evidence="2" type="ORF">FXN61_32205</name>
</gene>
<sequence>MKKHVAACVGAVLMFTGLTTAPANAATGWARCPAGSFCIFDLPNGGGAMAWFQVGSPDLRAQGMDNRASSWWNRNQDGFSLCDGYGSGGSNHLRSVFPGAQANAQADTDNRASSVRKGVFNC</sequence>
<name>A0ABX1FQF3_9PSEU</name>
<keyword evidence="1" id="KW-0732">Signal</keyword>
<dbReference type="EMBL" id="VSRL01000159">
    <property type="protein sequence ID" value="NKE61187.1"/>
    <property type="molecule type" value="Genomic_DNA"/>
</dbReference>
<proteinExistence type="predicted"/>
<evidence type="ECO:0000313" key="2">
    <source>
        <dbReference type="EMBL" id="NKE61187.1"/>
    </source>
</evidence>
<evidence type="ECO:0000256" key="1">
    <source>
        <dbReference type="SAM" id="SignalP"/>
    </source>
</evidence>
<reference evidence="2 3" key="1">
    <citation type="submission" date="2019-08" db="EMBL/GenBank/DDBJ databases">
        <title>Lentzea from Indian Himalayas.</title>
        <authorList>
            <person name="Mandal S."/>
            <person name="Mallick Gupta A."/>
            <person name="Maiti P.K."/>
            <person name="Sarkar J."/>
            <person name="Mandal S."/>
        </authorList>
    </citation>
    <scope>NUCLEOTIDE SEQUENCE [LARGE SCALE GENOMIC DNA]</scope>
    <source>
        <strain evidence="2 3">PSKA42</strain>
    </source>
</reference>
<protein>
    <recommendedName>
        <fullName evidence="4">Peptidase inhibitor family I36</fullName>
    </recommendedName>
</protein>
<evidence type="ECO:0000313" key="3">
    <source>
        <dbReference type="Proteomes" id="UP001515943"/>
    </source>
</evidence>
<accession>A0ABX1FQF3</accession>
<feature type="chain" id="PRO_5047072201" description="Peptidase inhibitor family I36" evidence="1">
    <location>
        <begin position="26"/>
        <end position="122"/>
    </location>
</feature>
<dbReference type="Pfam" id="PF03995">
    <property type="entry name" value="Inhibitor_I36"/>
    <property type="match status" value="1"/>
</dbReference>
<dbReference type="Gene3D" id="2.60.20.10">
    <property type="entry name" value="Crystallins"/>
    <property type="match status" value="1"/>
</dbReference>
<organism evidence="2 3">
    <name type="scientific">Lentzea indica</name>
    <dbReference type="NCBI Taxonomy" id="2604800"/>
    <lineage>
        <taxon>Bacteria</taxon>
        <taxon>Bacillati</taxon>
        <taxon>Actinomycetota</taxon>
        <taxon>Actinomycetes</taxon>
        <taxon>Pseudonocardiales</taxon>
        <taxon>Pseudonocardiaceae</taxon>
        <taxon>Lentzea</taxon>
    </lineage>
</organism>